<dbReference type="EMBL" id="LS483452">
    <property type="protein sequence ID" value="SQH74134.1"/>
    <property type="molecule type" value="Genomic_DNA"/>
</dbReference>
<evidence type="ECO:0000256" key="1">
    <source>
        <dbReference type="SAM" id="SignalP"/>
    </source>
</evidence>
<dbReference type="OrthoDB" id="6272373at2"/>
<protein>
    <recommendedName>
        <fullName evidence="4">Lipoprotein</fullName>
    </recommendedName>
</protein>
<keyword evidence="1" id="KW-0732">Signal</keyword>
<dbReference type="RefSeq" id="WP_112350861.1">
    <property type="nucleotide sequence ID" value="NZ_LS483452.1"/>
</dbReference>
<gene>
    <name evidence="2" type="ORF">SHEWBE_0133</name>
</gene>
<dbReference type="AlphaFoldDB" id="A0A330LXE6"/>
<dbReference type="KEGG" id="sbk:SHEWBE_0133"/>
<evidence type="ECO:0008006" key="4">
    <source>
        <dbReference type="Google" id="ProtNLM"/>
    </source>
</evidence>
<feature type="signal peptide" evidence="1">
    <location>
        <begin position="1"/>
        <end position="20"/>
    </location>
</feature>
<evidence type="ECO:0000313" key="2">
    <source>
        <dbReference type="EMBL" id="SQH74134.1"/>
    </source>
</evidence>
<name>A0A330LXE6_9GAMM</name>
<dbReference type="Proteomes" id="UP000250123">
    <property type="component" value="Chromosome SHEWBE"/>
</dbReference>
<sequence length="99" mass="10885">MGFRKLVLFGLLFSSLTACTQSPEWTLFYYADATEIPQGTVQSKNISGYYAEVDQCMKKGAGMVKVSDSGQGRYQCGLQCVASQDKALSCKKFVDKLAF</sequence>
<proteinExistence type="predicted"/>
<evidence type="ECO:0000313" key="3">
    <source>
        <dbReference type="Proteomes" id="UP000250123"/>
    </source>
</evidence>
<feature type="chain" id="PRO_5016356445" description="Lipoprotein" evidence="1">
    <location>
        <begin position="21"/>
        <end position="99"/>
    </location>
</feature>
<organism evidence="2 3">
    <name type="scientific">Shewanella benthica</name>
    <dbReference type="NCBI Taxonomy" id="43661"/>
    <lineage>
        <taxon>Bacteria</taxon>
        <taxon>Pseudomonadati</taxon>
        <taxon>Pseudomonadota</taxon>
        <taxon>Gammaproteobacteria</taxon>
        <taxon>Alteromonadales</taxon>
        <taxon>Shewanellaceae</taxon>
        <taxon>Shewanella</taxon>
    </lineage>
</organism>
<accession>A0A330LXE6</accession>
<reference evidence="3" key="1">
    <citation type="submission" date="2018-06" db="EMBL/GenBank/DDBJ databases">
        <authorList>
            <person name="Cea G.-C."/>
            <person name="William W."/>
        </authorList>
    </citation>
    <scope>NUCLEOTIDE SEQUENCE [LARGE SCALE GENOMIC DNA]</scope>
    <source>
        <strain evidence="3">DB21MT-2</strain>
    </source>
</reference>
<dbReference type="PROSITE" id="PS51257">
    <property type="entry name" value="PROKAR_LIPOPROTEIN"/>
    <property type="match status" value="1"/>
</dbReference>